<gene>
    <name evidence="2" type="ORF">SMN809_LOCUS27251</name>
</gene>
<evidence type="ECO:0000313" key="3">
    <source>
        <dbReference type="Proteomes" id="UP000676336"/>
    </source>
</evidence>
<evidence type="ECO:0000313" key="2">
    <source>
        <dbReference type="EMBL" id="CAF4328020.1"/>
    </source>
</evidence>
<comment type="caution">
    <text evidence="2">The sequence shown here is derived from an EMBL/GenBank/DDBJ whole genome shotgun (WGS) entry which is preliminary data.</text>
</comment>
<dbReference type="AlphaFoldDB" id="A0A8S2U7G6"/>
<protein>
    <submittedName>
        <fullName evidence="2">Uncharacterized protein</fullName>
    </submittedName>
</protein>
<dbReference type="EMBL" id="CAJOBI010041843">
    <property type="protein sequence ID" value="CAF4328020.1"/>
    <property type="molecule type" value="Genomic_DNA"/>
</dbReference>
<dbReference type="Proteomes" id="UP000676336">
    <property type="component" value="Unassembled WGS sequence"/>
</dbReference>
<reference evidence="2" key="1">
    <citation type="submission" date="2021-02" db="EMBL/GenBank/DDBJ databases">
        <authorList>
            <person name="Nowell W R."/>
        </authorList>
    </citation>
    <scope>NUCLEOTIDE SEQUENCE</scope>
</reference>
<proteinExistence type="predicted"/>
<evidence type="ECO:0000256" key="1">
    <source>
        <dbReference type="SAM" id="MobiDB-lite"/>
    </source>
</evidence>
<feature type="compositionally biased region" description="Polar residues" evidence="1">
    <location>
        <begin position="42"/>
        <end position="57"/>
    </location>
</feature>
<accession>A0A8S2U7G6</accession>
<name>A0A8S2U7G6_9BILA</name>
<feature type="region of interest" description="Disordered" evidence="1">
    <location>
        <begin position="36"/>
        <end position="72"/>
    </location>
</feature>
<sequence>MDDKTHRLRYFEVVDCVPIRTVRPYTNQSRSILRRDTFHPNFRSNNHSDLAQTSRGQSKAALPSSFNVKQNS</sequence>
<feature type="non-terminal residue" evidence="2">
    <location>
        <position position="72"/>
    </location>
</feature>
<organism evidence="2 3">
    <name type="scientific">Rotaria magnacalcarata</name>
    <dbReference type="NCBI Taxonomy" id="392030"/>
    <lineage>
        <taxon>Eukaryota</taxon>
        <taxon>Metazoa</taxon>
        <taxon>Spiralia</taxon>
        <taxon>Gnathifera</taxon>
        <taxon>Rotifera</taxon>
        <taxon>Eurotatoria</taxon>
        <taxon>Bdelloidea</taxon>
        <taxon>Philodinida</taxon>
        <taxon>Philodinidae</taxon>
        <taxon>Rotaria</taxon>
    </lineage>
</organism>